<organism evidence="10 11">
    <name type="scientific">Paenibacillus lignilyticus</name>
    <dbReference type="NCBI Taxonomy" id="1172615"/>
    <lineage>
        <taxon>Bacteria</taxon>
        <taxon>Bacillati</taxon>
        <taxon>Bacillota</taxon>
        <taxon>Bacilli</taxon>
        <taxon>Bacillales</taxon>
        <taxon>Paenibacillaceae</taxon>
        <taxon>Paenibacillus</taxon>
    </lineage>
</organism>
<comment type="cofactor">
    <cofactor evidence="1">
        <name>Co(2+)</name>
        <dbReference type="ChEBI" id="CHEBI:48828"/>
    </cofactor>
</comment>
<dbReference type="EMBL" id="JAGKSP010000005">
    <property type="protein sequence ID" value="MBP3963912.1"/>
    <property type="molecule type" value="Genomic_DNA"/>
</dbReference>
<evidence type="ECO:0000256" key="5">
    <source>
        <dbReference type="ARBA" id="ARBA00022801"/>
    </source>
</evidence>
<evidence type="ECO:0000313" key="11">
    <source>
        <dbReference type="Proteomes" id="UP000673394"/>
    </source>
</evidence>
<keyword evidence="11" id="KW-1185">Reference proteome</keyword>
<dbReference type="Pfam" id="PF07687">
    <property type="entry name" value="M20_dimer"/>
    <property type="match status" value="1"/>
</dbReference>
<feature type="region of interest" description="Disordered" evidence="8">
    <location>
        <begin position="444"/>
        <end position="478"/>
    </location>
</feature>
<dbReference type="PANTHER" id="PTHR43808">
    <property type="entry name" value="ACETYLORNITHINE DEACETYLASE"/>
    <property type="match status" value="1"/>
</dbReference>
<dbReference type="InterPro" id="IPR050072">
    <property type="entry name" value="Peptidase_M20A"/>
</dbReference>
<evidence type="ECO:0000256" key="6">
    <source>
        <dbReference type="ARBA" id="ARBA00022833"/>
    </source>
</evidence>
<dbReference type="NCBIfam" id="TIGR01910">
    <property type="entry name" value="DapE-ArgE"/>
    <property type="match status" value="1"/>
</dbReference>
<dbReference type="InterPro" id="IPR010182">
    <property type="entry name" value="ArgE/DapE"/>
</dbReference>
<dbReference type="SUPFAM" id="SSF55031">
    <property type="entry name" value="Bacterial exopeptidase dimerisation domain"/>
    <property type="match status" value="1"/>
</dbReference>
<dbReference type="Gene3D" id="3.40.630.10">
    <property type="entry name" value="Zn peptidases"/>
    <property type="match status" value="1"/>
</dbReference>
<evidence type="ECO:0000256" key="1">
    <source>
        <dbReference type="ARBA" id="ARBA00001941"/>
    </source>
</evidence>
<evidence type="ECO:0000256" key="7">
    <source>
        <dbReference type="ARBA" id="ARBA00023285"/>
    </source>
</evidence>
<comment type="similarity">
    <text evidence="3">Belongs to the peptidase M20A family.</text>
</comment>
<dbReference type="Gene3D" id="3.30.70.360">
    <property type="match status" value="1"/>
</dbReference>
<feature type="compositionally biased region" description="Acidic residues" evidence="8">
    <location>
        <begin position="463"/>
        <end position="475"/>
    </location>
</feature>
<proteinExistence type="inferred from homology"/>
<keyword evidence="4" id="KW-0479">Metal-binding</keyword>
<keyword evidence="7" id="KW-0170">Cobalt</keyword>
<evidence type="ECO:0000256" key="2">
    <source>
        <dbReference type="ARBA" id="ARBA00001947"/>
    </source>
</evidence>
<evidence type="ECO:0000256" key="8">
    <source>
        <dbReference type="SAM" id="MobiDB-lite"/>
    </source>
</evidence>
<dbReference type="InterPro" id="IPR036264">
    <property type="entry name" value="Bact_exopeptidase_dim_dom"/>
</dbReference>
<reference evidence="10 11" key="1">
    <citation type="submission" date="2021-04" db="EMBL/GenBank/DDBJ databases">
        <title>Paenibacillus sp. DLE-14 whole genome sequence.</title>
        <authorList>
            <person name="Ham Y.J."/>
        </authorList>
    </citation>
    <scope>NUCLEOTIDE SEQUENCE [LARGE SCALE GENOMIC DNA]</scope>
    <source>
        <strain evidence="10 11">DLE-14</strain>
    </source>
</reference>
<dbReference type="InterPro" id="IPR011650">
    <property type="entry name" value="Peptidase_M20_dimer"/>
</dbReference>
<evidence type="ECO:0000256" key="3">
    <source>
        <dbReference type="ARBA" id="ARBA00006247"/>
    </source>
</evidence>
<feature type="domain" description="Peptidase M20 dimerisation" evidence="9">
    <location>
        <begin position="207"/>
        <end position="317"/>
    </location>
</feature>
<dbReference type="Pfam" id="PF01546">
    <property type="entry name" value="Peptidase_M20"/>
    <property type="match status" value="1"/>
</dbReference>
<dbReference type="Proteomes" id="UP000673394">
    <property type="component" value="Unassembled WGS sequence"/>
</dbReference>
<dbReference type="NCBIfam" id="NF005373">
    <property type="entry name" value="PRK06915.1"/>
    <property type="match status" value="1"/>
</dbReference>
<evidence type="ECO:0000256" key="4">
    <source>
        <dbReference type="ARBA" id="ARBA00022723"/>
    </source>
</evidence>
<name>A0ABS5CDT6_9BACL</name>
<sequence length="516" mass="54809">MKEADSMNLKAQIHDWMRQHREEGVGLLQSLVRIASTQGNEQEAQLLVAGKLFEMKLDVDLWEPDGALLEKHPYFYSPRTSFAGSPNVVGVLRGSGGGRSIILNGHMDVVPEGDRSQWRSQPYSGEVVDGKLYGRGASDMKGGNVSLLLAIQAIRSLGITLKGDVIFQSVIEEESGGAGTLAMIVKGYKADAALIPEPTNMRIFPKQQGSMWFRIVVKGRAAHGGTRYEGVSAIEKSMLVVAHVLELEQVRNAGIQDPLFADNPIPIPINIGTIQGGNWPSSVPDTVTLEGRMGVAPEESLEQAKEQMANWLELLEEKDEWFRTAPPELEWFGARWVPGSVDPAHELVQIVAEQYTAVTHRPAVLEASPWGTDGGLLTVLADTPCIVFGPGLTQMAHYPNEHIELDAMFEAAEIIALTMAQWCGVEVDDIGMGEGVGVGDGASAGAEAGASAEVGSGATVEAESGEGGEGVEADAEATAGAVAEVEADAGATAGVVAGEGVEAQLNEETVTKTNRH</sequence>
<evidence type="ECO:0000313" key="10">
    <source>
        <dbReference type="EMBL" id="MBP3963912.1"/>
    </source>
</evidence>
<dbReference type="InterPro" id="IPR002933">
    <property type="entry name" value="Peptidase_M20"/>
</dbReference>
<protein>
    <submittedName>
        <fullName evidence="10">Peptidase</fullName>
    </submittedName>
</protein>
<gene>
    <name evidence="10" type="ORF">I8J30_14440</name>
</gene>
<evidence type="ECO:0000259" key="9">
    <source>
        <dbReference type="Pfam" id="PF07687"/>
    </source>
</evidence>
<accession>A0ABS5CDT6</accession>
<feature type="compositionally biased region" description="Low complexity" evidence="8">
    <location>
        <begin position="444"/>
        <end position="462"/>
    </location>
</feature>
<keyword evidence="6" id="KW-0862">Zinc</keyword>
<comment type="caution">
    <text evidence="10">The sequence shown here is derived from an EMBL/GenBank/DDBJ whole genome shotgun (WGS) entry which is preliminary data.</text>
</comment>
<dbReference type="PANTHER" id="PTHR43808:SF25">
    <property type="entry name" value="PEPTIDASE M20 DIMERISATION DOMAIN-CONTAINING PROTEIN"/>
    <property type="match status" value="1"/>
</dbReference>
<dbReference type="SUPFAM" id="SSF53187">
    <property type="entry name" value="Zn-dependent exopeptidases"/>
    <property type="match status" value="1"/>
</dbReference>
<keyword evidence="5" id="KW-0378">Hydrolase</keyword>
<comment type="cofactor">
    <cofactor evidence="2">
        <name>Zn(2+)</name>
        <dbReference type="ChEBI" id="CHEBI:29105"/>
    </cofactor>
</comment>